<dbReference type="NCBIfam" id="TIGR01198">
    <property type="entry name" value="pgl"/>
    <property type="match status" value="1"/>
</dbReference>
<comment type="pathway">
    <text evidence="3 7">Carbohydrate degradation; pentose phosphate pathway; D-ribulose 5-phosphate from D-glucose 6-phosphate (oxidative stage): step 2/3.</text>
</comment>
<dbReference type="GO" id="GO:0017057">
    <property type="term" value="F:6-phosphogluconolactonase activity"/>
    <property type="evidence" value="ECO:0007669"/>
    <property type="project" value="UniProtKB-UniRule"/>
</dbReference>
<comment type="function">
    <text evidence="2 7">Hydrolysis of 6-phosphogluconolactone to 6-phosphogluconate.</text>
</comment>
<evidence type="ECO:0000256" key="7">
    <source>
        <dbReference type="RuleBase" id="RU365095"/>
    </source>
</evidence>
<proteinExistence type="inferred from homology"/>
<dbReference type="InterPro" id="IPR005900">
    <property type="entry name" value="6-phosphogluconolactonase_DevB"/>
</dbReference>
<dbReference type="SUPFAM" id="SSF100950">
    <property type="entry name" value="NagB/RpiA/CoA transferase-like"/>
    <property type="match status" value="1"/>
</dbReference>
<dbReference type="UniPathway" id="UPA00115">
    <property type="reaction ID" value="UER00409"/>
</dbReference>
<sequence>MNLPPESCHPGPEALARAAARDLAACLRQLTAGSTHVTIALSGGRIALPFFHALTRELKHEPIRLNKVHWFLADERLVPPDNPESNYGCARKHLLDPLNIPPTQHHPIPPLANPEQAARIADENLRRCTAAFKDNVPVLDLVLLGMGEDGHIASLFPNHPIQPPFPDAAYAPVHNAPKPPATRVTLTWQALTAAQRVWVLISGPNKQQALSRSLQQDPEVPLGRLLLLRNDIRLYVDHTSLQTRAG</sequence>
<dbReference type="PANTHER" id="PTHR11054">
    <property type="entry name" value="6-PHOSPHOGLUCONOLACTONASE"/>
    <property type="match status" value="1"/>
</dbReference>
<evidence type="ECO:0000256" key="3">
    <source>
        <dbReference type="ARBA" id="ARBA00004961"/>
    </source>
</evidence>
<dbReference type="InterPro" id="IPR039104">
    <property type="entry name" value="6PGL"/>
</dbReference>
<comment type="caution">
    <text evidence="9">The sequence shown here is derived from an EMBL/GenBank/DDBJ whole genome shotgun (WGS) entry which is preliminary data.</text>
</comment>
<reference evidence="9 10" key="1">
    <citation type="submission" date="2020-02" db="EMBL/GenBank/DDBJ databases">
        <title>Draft genome sequence of Limisphaera ngatamarikiensis NGM72.4T, a thermophilic Verrucomicrobia grouped in subdivision 3.</title>
        <authorList>
            <person name="Carere C.R."/>
            <person name="Steen J."/>
            <person name="Hugenholtz P."/>
            <person name="Stott M.B."/>
        </authorList>
    </citation>
    <scope>NUCLEOTIDE SEQUENCE [LARGE SCALE GENOMIC DNA]</scope>
    <source>
        <strain evidence="9 10">NGM72.4</strain>
    </source>
</reference>
<dbReference type="InterPro" id="IPR006148">
    <property type="entry name" value="Glc/Gal-6P_isomerase"/>
</dbReference>
<dbReference type="InterPro" id="IPR037171">
    <property type="entry name" value="NagB/RpiA_transferase-like"/>
</dbReference>
<name>A0A6M1RHU2_9BACT</name>
<evidence type="ECO:0000256" key="1">
    <source>
        <dbReference type="ARBA" id="ARBA00000832"/>
    </source>
</evidence>
<dbReference type="RefSeq" id="WP_165107752.1">
    <property type="nucleotide sequence ID" value="NZ_JAAKYA010000062.1"/>
</dbReference>
<evidence type="ECO:0000259" key="8">
    <source>
        <dbReference type="Pfam" id="PF01182"/>
    </source>
</evidence>
<dbReference type="EMBL" id="JAAKYA010000062">
    <property type="protein sequence ID" value="NGO39618.1"/>
    <property type="molecule type" value="Genomic_DNA"/>
</dbReference>
<dbReference type="Gene3D" id="3.40.50.1360">
    <property type="match status" value="1"/>
</dbReference>
<dbReference type="PANTHER" id="PTHR11054:SF0">
    <property type="entry name" value="6-PHOSPHOGLUCONOLACTONASE"/>
    <property type="match status" value="1"/>
</dbReference>
<dbReference type="Pfam" id="PF01182">
    <property type="entry name" value="Glucosamine_iso"/>
    <property type="match status" value="1"/>
</dbReference>
<evidence type="ECO:0000313" key="9">
    <source>
        <dbReference type="EMBL" id="NGO39618.1"/>
    </source>
</evidence>
<keyword evidence="7 9" id="KW-0378">Hydrolase</keyword>
<dbReference type="AlphaFoldDB" id="A0A6M1RHU2"/>
<comment type="similarity">
    <text evidence="4 7">Belongs to the glucosamine/galactosamine-6-phosphate isomerase family. 6-phosphogluconolactonase subfamily.</text>
</comment>
<dbReference type="GO" id="GO:0006098">
    <property type="term" value="P:pentose-phosphate shunt"/>
    <property type="evidence" value="ECO:0007669"/>
    <property type="project" value="UniProtKB-UniPathway"/>
</dbReference>
<evidence type="ECO:0000256" key="5">
    <source>
        <dbReference type="ARBA" id="ARBA00013198"/>
    </source>
</evidence>
<evidence type="ECO:0000313" key="10">
    <source>
        <dbReference type="Proteomes" id="UP000477311"/>
    </source>
</evidence>
<gene>
    <name evidence="7 9" type="primary">pgl</name>
    <name evidence="9" type="ORF">G4L39_09450</name>
</gene>
<accession>A0A6M1RHU2</accession>
<comment type="catalytic activity">
    <reaction evidence="1 7">
        <text>6-phospho-D-glucono-1,5-lactone + H2O = 6-phospho-D-gluconate + H(+)</text>
        <dbReference type="Rhea" id="RHEA:12556"/>
        <dbReference type="ChEBI" id="CHEBI:15377"/>
        <dbReference type="ChEBI" id="CHEBI:15378"/>
        <dbReference type="ChEBI" id="CHEBI:57955"/>
        <dbReference type="ChEBI" id="CHEBI:58759"/>
        <dbReference type="EC" id="3.1.1.31"/>
    </reaction>
</comment>
<evidence type="ECO:0000256" key="4">
    <source>
        <dbReference type="ARBA" id="ARBA00010662"/>
    </source>
</evidence>
<feature type="domain" description="Glucosamine/galactosamine-6-phosphate isomerase" evidence="8">
    <location>
        <begin position="12"/>
        <end position="223"/>
    </location>
</feature>
<dbReference type="CDD" id="cd01400">
    <property type="entry name" value="6PGL"/>
    <property type="match status" value="1"/>
</dbReference>
<protein>
    <recommendedName>
        <fullName evidence="6 7">6-phosphogluconolactonase</fullName>
        <shortName evidence="7">6PGL</shortName>
        <ecNumber evidence="5 7">3.1.1.31</ecNumber>
    </recommendedName>
</protein>
<evidence type="ECO:0000256" key="6">
    <source>
        <dbReference type="ARBA" id="ARBA00020337"/>
    </source>
</evidence>
<evidence type="ECO:0000256" key="2">
    <source>
        <dbReference type="ARBA" id="ARBA00002681"/>
    </source>
</evidence>
<organism evidence="9 10">
    <name type="scientific">Limisphaera ngatamarikiensis</name>
    <dbReference type="NCBI Taxonomy" id="1324935"/>
    <lineage>
        <taxon>Bacteria</taxon>
        <taxon>Pseudomonadati</taxon>
        <taxon>Verrucomicrobiota</taxon>
        <taxon>Verrucomicrobiia</taxon>
        <taxon>Limisphaerales</taxon>
        <taxon>Limisphaeraceae</taxon>
        <taxon>Limisphaera</taxon>
    </lineage>
</organism>
<dbReference type="GO" id="GO:0005975">
    <property type="term" value="P:carbohydrate metabolic process"/>
    <property type="evidence" value="ECO:0007669"/>
    <property type="project" value="UniProtKB-UniRule"/>
</dbReference>
<keyword evidence="10" id="KW-1185">Reference proteome</keyword>
<dbReference type="EC" id="3.1.1.31" evidence="5 7"/>
<dbReference type="Proteomes" id="UP000477311">
    <property type="component" value="Unassembled WGS sequence"/>
</dbReference>